<keyword evidence="2" id="KW-1185">Reference proteome</keyword>
<sequence length="69" mass="8096">MQNKLGPQLNQINSKAPWKGLRWKLQARKRIDFESEMKMAQEEVLRIAVEEEEGIKKMAQAADYFCLQT</sequence>
<accession>A0AAD3SLK4</accession>
<evidence type="ECO:0000313" key="2">
    <source>
        <dbReference type="Proteomes" id="UP001279734"/>
    </source>
</evidence>
<dbReference type="AlphaFoldDB" id="A0AAD3SLK4"/>
<gene>
    <name evidence="1" type="ORF">Nepgr_014362</name>
</gene>
<name>A0AAD3SLK4_NEPGR</name>
<proteinExistence type="predicted"/>
<dbReference type="EMBL" id="BSYO01000012">
    <property type="protein sequence ID" value="GMH12521.1"/>
    <property type="molecule type" value="Genomic_DNA"/>
</dbReference>
<evidence type="ECO:0000313" key="1">
    <source>
        <dbReference type="EMBL" id="GMH12521.1"/>
    </source>
</evidence>
<comment type="caution">
    <text evidence="1">The sequence shown here is derived from an EMBL/GenBank/DDBJ whole genome shotgun (WGS) entry which is preliminary data.</text>
</comment>
<protein>
    <submittedName>
        <fullName evidence="1">Uncharacterized protein</fullName>
    </submittedName>
</protein>
<organism evidence="1 2">
    <name type="scientific">Nepenthes gracilis</name>
    <name type="common">Slender pitcher plant</name>
    <dbReference type="NCBI Taxonomy" id="150966"/>
    <lineage>
        <taxon>Eukaryota</taxon>
        <taxon>Viridiplantae</taxon>
        <taxon>Streptophyta</taxon>
        <taxon>Embryophyta</taxon>
        <taxon>Tracheophyta</taxon>
        <taxon>Spermatophyta</taxon>
        <taxon>Magnoliopsida</taxon>
        <taxon>eudicotyledons</taxon>
        <taxon>Gunneridae</taxon>
        <taxon>Pentapetalae</taxon>
        <taxon>Caryophyllales</taxon>
        <taxon>Nepenthaceae</taxon>
        <taxon>Nepenthes</taxon>
    </lineage>
</organism>
<reference evidence="1" key="1">
    <citation type="submission" date="2023-05" db="EMBL/GenBank/DDBJ databases">
        <title>Nepenthes gracilis genome sequencing.</title>
        <authorList>
            <person name="Fukushima K."/>
        </authorList>
    </citation>
    <scope>NUCLEOTIDE SEQUENCE</scope>
    <source>
        <strain evidence="1">SING2019-196</strain>
    </source>
</reference>
<dbReference type="Proteomes" id="UP001279734">
    <property type="component" value="Unassembled WGS sequence"/>
</dbReference>